<evidence type="ECO:0000313" key="5">
    <source>
        <dbReference type="EMBL" id="QDO86370.1"/>
    </source>
</evidence>
<dbReference type="RefSeq" id="WP_144048656.1">
    <property type="nucleotide sequence ID" value="NZ_CP041614.1"/>
</dbReference>
<dbReference type="Gene3D" id="1.20.120.260">
    <property type="entry name" value="Virulence factor YopE uncharacterised domain"/>
    <property type="match status" value="1"/>
</dbReference>
<dbReference type="Pfam" id="PF03545">
    <property type="entry name" value="YopE"/>
    <property type="match status" value="1"/>
</dbReference>
<dbReference type="InterPro" id="IPR014773">
    <property type="entry name" value="YopE_GAP_dom"/>
</dbReference>
<evidence type="ECO:0000259" key="4">
    <source>
        <dbReference type="Pfam" id="PF03545"/>
    </source>
</evidence>
<evidence type="ECO:0000256" key="2">
    <source>
        <dbReference type="ARBA" id="ARBA00023026"/>
    </source>
</evidence>
<evidence type="ECO:0000313" key="6">
    <source>
        <dbReference type="Proteomes" id="UP000315947"/>
    </source>
</evidence>
<sequence length="536" mass="57395">MPLSSVNSVTLTSYKKLEDTPATNEVGDLKGKSVGSASADSDAVRLATRSEEQQTGSLKNKLLSSLSHLGERIENFFKNRLPSKSTSEKTQSTAAPQAPLSQEQVAKKMAEIGLKLGVDALGAAKLDILAQVSGSELKEQHSELATGNGALRSVATGLKSIEKLGSAEHQAKASQIFSQDVAGIPFQQWATTGSTASKFVQHASADDLQLAAQALNDVAKSIAELAEDVRNFLNPNVDSAALSPQTAIPFESTASRYATDNDLGIDGGRTAKDLGRKTALDAISFLSKSVAPSKQVHISSDTINNLQDAIAANDVNFYQLKNSAVSFGDLQTLRELALSTNPQSSELNAAGNLGATINELSSTRPNFGNILTSVQTFIEESNQAWSEHHEDKHKQFMATNTNPENKYKDNSFDAGLRSKFNEQLIAEQLSQMPTSNMQQAYEQLDGQFGDRMRGIMEFSAAQVGKADISDVMTSEALKYSTVIDGLMDSLNLKLNPASDSDKPLGKPTNVSNIAQLSPLEQAALSRIGITKQILEE</sequence>
<accession>A0ABX5X4T2</accession>
<keyword evidence="1" id="KW-0343">GTPase activation</keyword>
<feature type="compositionally biased region" description="Polar residues" evidence="3">
    <location>
        <begin position="1"/>
        <end position="13"/>
    </location>
</feature>
<feature type="domain" description="Virulence factor YopE GAP" evidence="4">
    <location>
        <begin position="136"/>
        <end position="203"/>
    </location>
</feature>
<keyword evidence="6" id="KW-1185">Reference proteome</keyword>
<gene>
    <name evidence="5" type="ORF">FM037_27745</name>
</gene>
<feature type="compositionally biased region" description="Polar residues" evidence="3">
    <location>
        <begin position="82"/>
        <end position="102"/>
    </location>
</feature>
<feature type="region of interest" description="Disordered" evidence="3">
    <location>
        <begin position="78"/>
        <end position="102"/>
    </location>
</feature>
<reference evidence="5 6" key="1">
    <citation type="submission" date="2019-07" db="EMBL/GenBank/DDBJ databases">
        <title>Shewanella sp. YLB-06 whole genomic sequence.</title>
        <authorList>
            <person name="Yu L."/>
        </authorList>
    </citation>
    <scope>NUCLEOTIDE SEQUENCE [LARGE SCALE GENOMIC DNA]</scope>
    <source>
        <strain evidence="5 6">YLB-06</strain>
    </source>
</reference>
<protein>
    <recommendedName>
        <fullName evidence="4">Virulence factor YopE GAP domain-containing protein</fullName>
    </recommendedName>
</protein>
<evidence type="ECO:0000256" key="3">
    <source>
        <dbReference type="SAM" id="MobiDB-lite"/>
    </source>
</evidence>
<dbReference type="InterPro" id="IPR037168">
    <property type="entry name" value="YopE_GAP_dom_sf"/>
</dbReference>
<feature type="compositionally biased region" description="Low complexity" evidence="3">
    <location>
        <begin position="32"/>
        <end position="41"/>
    </location>
</feature>
<evidence type="ECO:0000256" key="1">
    <source>
        <dbReference type="ARBA" id="ARBA00022468"/>
    </source>
</evidence>
<proteinExistence type="predicted"/>
<keyword evidence="2" id="KW-0843">Virulence</keyword>
<dbReference type="InterPro" id="IPR003537">
    <property type="entry name" value="YopE-like"/>
</dbReference>
<organism evidence="5 6">
    <name type="scientific">Shewanella psychropiezotolerans</name>
    <dbReference type="NCBI Taxonomy" id="2593655"/>
    <lineage>
        <taxon>Bacteria</taxon>
        <taxon>Pseudomonadati</taxon>
        <taxon>Pseudomonadota</taxon>
        <taxon>Gammaproteobacteria</taxon>
        <taxon>Alteromonadales</taxon>
        <taxon>Shewanellaceae</taxon>
        <taxon>Shewanella</taxon>
    </lineage>
</organism>
<name>A0ABX5X4T2_9GAMM</name>
<feature type="region of interest" description="Disordered" evidence="3">
    <location>
        <begin position="1"/>
        <end position="59"/>
    </location>
</feature>
<dbReference type="EMBL" id="CP041614">
    <property type="protein sequence ID" value="QDO86370.1"/>
    <property type="molecule type" value="Genomic_DNA"/>
</dbReference>
<dbReference type="PRINTS" id="PR01372">
    <property type="entry name" value="YERSINIAYOPE"/>
</dbReference>
<dbReference type="Proteomes" id="UP000315947">
    <property type="component" value="Chromosome"/>
</dbReference>
<dbReference type="SUPFAM" id="SSF47233">
    <property type="entry name" value="Bacterial GAP domain"/>
    <property type="match status" value="1"/>
</dbReference>